<dbReference type="Pfam" id="PF05257">
    <property type="entry name" value="CHAP"/>
    <property type="match status" value="1"/>
</dbReference>
<proteinExistence type="predicted"/>
<dbReference type="Gene3D" id="3.90.1720.10">
    <property type="entry name" value="endopeptidase domain like (from Nostoc punctiforme)"/>
    <property type="match status" value="1"/>
</dbReference>
<protein>
    <submittedName>
        <fullName evidence="2">CHAP domain-containing protein</fullName>
    </submittedName>
</protein>
<name>A0A4U0P7R9_9SPHI</name>
<evidence type="ECO:0000313" key="2">
    <source>
        <dbReference type="EMBL" id="TJZ63571.1"/>
    </source>
</evidence>
<comment type="caution">
    <text evidence="2">The sequence shown here is derived from an EMBL/GenBank/DDBJ whole genome shotgun (WGS) entry which is preliminary data.</text>
</comment>
<evidence type="ECO:0000313" key="3">
    <source>
        <dbReference type="Proteomes" id="UP000306808"/>
    </source>
</evidence>
<evidence type="ECO:0000259" key="1">
    <source>
        <dbReference type="Pfam" id="PF05257"/>
    </source>
</evidence>
<gene>
    <name evidence="2" type="ORF">FAZ15_03350</name>
</gene>
<dbReference type="OrthoDB" id="9813532at2"/>
<dbReference type="EMBL" id="SUME01000001">
    <property type="protein sequence ID" value="TJZ63571.1"/>
    <property type="molecule type" value="Genomic_DNA"/>
</dbReference>
<accession>A0A4U0P7R9</accession>
<sequence>MRIHDIATAELGVREATGHNDGERVEAYLRYTHLGKGYEWCAAFVSWCYGQAGLRQPRNPWSPALFPKARTYWKQGKFIDRQIHGFAVADIFGIYSATAKRINHVGLVKQQQGDYIVSIEGNSHNRVESRRRHLRTIYALSNWVDGPSANIHP</sequence>
<dbReference type="Proteomes" id="UP000306808">
    <property type="component" value="Unassembled WGS sequence"/>
</dbReference>
<dbReference type="InterPro" id="IPR007921">
    <property type="entry name" value="CHAP_dom"/>
</dbReference>
<dbReference type="AlphaFoldDB" id="A0A4U0P7R9"/>
<organism evidence="2 3">
    <name type="scientific">Sphingobacterium olei</name>
    <dbReference type="NCBI Taxonomy" id="2571155"/>
    <lineage>
        <taxon>Bacteria</taxon>
        <taxon>Pseudomonadati</taxon>
        <taxon>Bacteroidota</taxon>
        <taxon>Sphingobacteriia</taxon>
        <taxon>Sphingobacteriales</taxon>
        <taxon>Sphingobacteriaceae</taxon>
        <taxon>Sphingobacterium</taxon>
    </lineage>
</organism>
<reference evidence="2 3" key="1">
    <citation type="submission" date="2019-04" db="EMBL/GenBank/DDBJ databases">
        <title>Sphingobacterium olei sp. nov., isolated from oil-contaminated soil.</title>
        <authorList>
            <person name="Liu B."/>
        </authorList>
    </citation>
    <scope>NUCLEOTIDE SEQUENCE [LARGE SCALE GENOMIC DNA]</scope>
    <source>
        <strain evidence="2 3">HAL-9</strain>
    </source>
</reference>
<keyword evidence="3" id="KW-1185">Reference proteome</keyword>
<feature type="domain" description="Peptidase C51" evidence="1">
    <location>
        <begin position="35"/>
        <end position="122"/>
    </location>
</feature>